<feature type="region of interest" description="Disordered" evidence="1">
    <location>
        <begin position="246"/>
        <end position="390"/>
    </location>
</feature>
<dbReference type="PANTHER" id="PTHR39613:SF1">
    <property type="entry name" value="ANCHORED CELL WALL PROTEIN, PUTATIVE (AFU_ORTHOLOGUE AFUA_4G08960)-RELATED"/>
    <property type="match status" value="1"/>
</dbReference>
<evidence type="ECO:0008006" key="7">
    <source>
        <dbReference type="Google" id="ProtNLM"/>
    </source>
</evidence>
<feature type="compositionally biased region" description="Low complexity" evidence="1">
    <location>
        <begin position="316"/>
        <end position="383"/>
    </location>
</feature>
<feature type="domain" description="Cell wall mannoprotein PIR1-like C-terminal" evidence="4">
    <location>
        <begin position="64"/>
        <end position="138"/>
    </location>
</feature>
<dbReference type="InterPro" id="IPR018620">
    <property type="entry name" value="Ubiquitin3-bd_protein_But2_C"/>
</dbReference>
<evidence type="ECO:0000313" key="6">
    <source>
        <dbReference type="Proteomes" id="UP001146351"/>
    </source>
</evidence>
<feature type="compositionally biased region" description="Low complexity" evidence="1">
    <location>
        <begin position="258"/>
        <end position="273"/>
    </location>
</feature>
<feature type="compositionally biased region" description="Low complexity" evidence="1">
    <location>
        <begin position="159"/>
        <end position="215"/>
    </location>
</feature>
<comment type="caution">
    <text evidence="5">The sequence shown here is derived from an EMBL/GenBank/DDBJ whole genome shotgun (WGS) entry which is preliminary data.</text>
</comment>
<protein>
    <recommendedName>
        <fullName evidence="7">Ubiquitin 3 binding protein But2 C-terminal domain-containing protein</fullName>
    </recommendedName>
</protein>
<dbReference type="Proteomes" id="UP001146351">
    <property type="component" value="Unassembled WGS sequence"/>
</dbReference>
<feature type="signal peptide" evidence="2">
    <location>
        <begin position="1"/>
        <end position="16"/>
    </location>
</feature>
<gene>
    <name evidence="5" type="ORF">N7492_004302</name>
</gene>
<feature type="region of interest" description="Disordered" evidence="1">
    <location>
        <begin position="147"/>
        <end position="223"/>
    </location>
</feature>
<reference evidence="5" key="1">
    <citation type="submission" date="2022-11" db="EMBL/GenBank/DDBJ databases">
        <authorList>
            <person name="Petersen C."/>
        </authorList>
    </citation>
    <scope>NUCLEOTIDE SEQUENCE</scope>
    <source>
        <strain evidence="5">IBT 21917</strain>
    </source>
</reference>
<name>A0A9W9I9M0_9EURO</name>
<reference evidence="5" key="2">
    <citation type="journal article" date="2023" name="IMA Fungus">
        <title>Comparative genomic study of the Penicillium genus elucidates a diverse pangenome and 15 lateral gene transfer events.</title>
        <authorList>
            <person name="Petersen C."/>
            <person name="Sorensen T."/>
            <person name="Nielsen M.R."/>
            <person name="Sondergaard T.E."/>
            <person name="Sorensen J.L."/>
            <person name="Fitzpatrick D.A."/>
            <person name="Frisvad J.C."/>
            <person name="Nielsen K.L."/>
        </authorList>
    </citation>
    <scope>NUCLEOTIDE SEQUENCE</scope>
    <source>
        <strain evidence="5">IBT 21917</strain>
    </source>
</reference>
<accession>A0A9W9I9M0</accession>
<dbReference type="InterPro" id="IPR054508">
    <property type="entry name" value="PIR1-like_C"/>
</dbReference>
<feature type="compositionally biased region" description="Gly residues" evidence="1">
    <location>
        <begin position="280"/>
        <end position="295"/>
    </location>
</feature>
<feature type="compositionally biased region" description="Gly residues" evidence="1">
    <location>
        <begin position="148"/>
        <end position="158"/>
    </location>
</feature>
<dbReference type="Pfam" id="PF09792">
    <property type="entry name" value="But2"/>
    <property type="match status" value="1"/>
</dbReference>
<feature type="domain" description="Ubiquitin 3 binding protein But2 C-terminal" evidence="3">
    <location>
        <begin position="399"/>
        <end position="539"/>
    </location>
</feature>
<keyword evidence="6" id="KW-1185">Reference proteome</keyword>
<dbReference type="Pfam" id="PF22799">
    <property type="entry name" value="PIR1-like_C"/>
    <property type="match status" value="1"/>
</dbReference>
<feature type="compositionally biased region" description="Polar residues" evidence="1">
    <location>
        <begin position="296"/>
        <end position="315"/>
    </location>
</feature>
<dbReference type="PANTHER" id="PTHR39613">
    <property type="entry name" value="ANCHORED CELL WALL PROTEIN, PUTATIVE (AFU_ORTHOLOGUE AFUA_4G08960)-RELATED"/>
    <property type="match status" value="1"/>
</dbReference>
<proteinExistence type="predicted"/>
<dbReference type="OrthoDB" id="4657524at2759"/>
<feature type="compositionally biased region" description="Gly residues" evidence="1">
    <location>
        <begin position="246"/>
        <end position="257"/>
    </location>
</feature>
<organism evidence="5 6">
    <name type="scientific">Penicillium capsulatum</name>
    <dbReference type="NCBI Taxonomy" id="69766"/>
    <lineage>
        <taxon>Eukaryota</taxon>
        <taxon>Fungi</taxon>
        <taxon>Dikarya</taxon>
        <taxon>Ascomycota</taxon>
        <taxon>Pezizomycotina</taxon>
        <taxon>Eurotiomycetes</taxon>
        <taxon>Eurotiomycetidae</taxon>
        <taxon>Eurotiales</taxon>
        <taxon>Aspergillaceae</taxon>
        <taxon>Penicillium</taxon>
    </lineage>
</organism>
<feature type="chain" id="PRO_5040732541" description="Ubiquitin 3 binding protein But2 C-terminal domain-containing protein" evidence="2">
    <location>
        <begin position="17"/>
        <end position="541"/>
    </location>
</feature>
<evidence type="ECO:0000256" key="2">
    <source>
        <dbReference type="SAM" id="SignalP"/>
    </source>
</evidence>
<keyword evidence="2" id="KW-0732">Signal</keyword>
<sequence>MKNFVALAAFAAGTNALVGRGDGCCFHITASGDASGQLGQLGDGQIRLGDNSLSPSQFCINSNGAITDNKGRGCIVTADTTQIQCDEGATATTGFSINSSGKLEYDGKSGFVACETGQNNGRNIYTTESDSVTQCKKVELAADKCSGNGSGAGGGGGSSPAVSSVPVAPSSAVPTGQPASSTPGTPGSAASSSVPVPGNNGHPGSASGPAPSAPANTAPLPDSPVTVVSTVTVNDCSCSTAGVPGGAAPGGPSGSGGVVPVPSGGAHPSGPASISQPSTPGGGGAQPSIPGGGGAQTSVPVGSSQPTGPASSPQLPNSSGMPAPSGPAGSSSIPSVPGGSGSSSHPTPLGSPKPSTMSSIPVSSASHSSSVSHSASASRSAASGCPTTLSGSHTSGNYEYPHLIVPVNSTSPDTAFGSGYFGTVSPSISSIFNFDIPSSDAGKTCSLVFLFPKKSDLETSSYEFSGNGKIDISKLSKAATDKTTRNNMPSVSQDLGQITISPGNSYLVSTFSCPAGEAVAYEMKDAGDTNLHFFQDYNPSP</sequence>
<evidence type="ECO:0000256" key="1">
    <source>
        <dbReference type="SAM" id="MobiDB-lite"/>
    </source>
</evidence>
<evidence type="ECO:0000259" key="4">
    <source>
        <dbReference type="Pfam" id="PF22799"/>
    </source>
</evidence>
<evidence type="ECO:0000259" key="3">
    <source>
        <dbReference type="Pfam" id="PF09792"/>
    </source>
</evidence>
<dbReference type="AlphaFoldDB" id="A0A9W9I9M0"/>
<dbReference type="EMBL" id="JAPQKO010000003">
    <property type="protein sequence ID" value="KAJ5171709.1"/>
    <property type="molecule type" value="Genomic_DNA"/>
</dbReference>
<evidence type="ECO:0000313" key="5">
    <source>
        <dbReference type="EMBL" id="KAJ5171709.1"/>
    </source>
</evidence>